<dbReference type="GO" id="GO:0008299">
    <property type="term" value="P:isoprenoid biosynthetic process"/>
    <property type="evidence" value="ECO:0007669"/>
    <property type="project" value="UniProtKB-ARBA"/>
</dbReference>
<dbReference type="GO" id="GO:0046872">
    <property type="term" value="F:metal ion binding"/>
    <property type="evidence" value="ECO:0007669"/>
    <property type="project" value="UniProtKB-KW"/>
</dbReference>
<organism evidence="5 6">
    <name type="scientific">Arthroderma otae (strain ATCC MYA-4605 / CBS 113480)</name>
    <name type="common">Microsporum canis</name>
    <dbReference type="NCBI Taxonomy" id="554155"/>
    <lineage>
        <taxon>Eukaryota</taxon>
        <taxon>Fungi</taxon>
        <taxon>Dikarya</taxon>
        <taxon>Ascomycota</taxon>
        <taxon>Pezizomycotina</taxon>
        <taxon>Eurotiomycetes</taxon>
        <taxon>Eurotiomycetidae</taxon>
        <taxon>Onygenales</taxon>
        <taxon>Arthrodermataceae</taxon>
        <taxon>Microsporum</taxon>
    </lineage>
</organism>
<comment type="similarity">
    <text evidence="2 4">Belongs to the terpene synthase family.</text>
</comment>
<evidence type="ECO:0000313" key="6">
    <source>
        <dbReference type="Proteomes" id="UP000002035"/>
    </source>
</evidence>
<dbReference type="HOGENOM" id="CLU_1326094_0_0_1"/>
<keyword evidence="3 4" id="KW-0460">Magnesium</keyword>
<dbReference type="InterPro" id="IPR008949">
    <property type="entry name" value="Isoprenoid_synthase_dom_sf"/>
</dbReference>
<dbReference type="OrthoDB" id="2861623at2759"/>
<dbReference type="SUPFAM" id="SSF48576">
    <property type="entry name" value="Terpenoid synthases"/>
    <property type="match status" value="1"/>
</dbReference>
<dbReference type="PANTHER" id="PTHR35201:SF4">
    <property type="entry name" value="BETA-PINACENE SYNTHASE-RELATED"/>
    <property type="match status" value="1"/>
</dbReference>
<evidence type="ECO:0000256" key="2">
    <source>
        <dbReference type="ARBA" id="ARBA00006333"/>
    </source>
</evidence>
<proteinExistence type="inferred from homology"/>
<name>C5FIN9_ARTOC</name>
<dbReference type="InterPro" id="IPR034686">
    <property type="entry name" value="Terpene_cyclase-like_2"/>
</dbReference>
<accession>C5FIN9</accession>
<sequence>MDRNFKATDLTSIAPTRRGAQSFYEIGIQIRKSVGSEDTRQFITDILSDYVNATAALQSSLDRGEVMDIDEYINTRKLTAGVYPQMALIPYAYRIDLPGWFLAHSLVKDVMEQIVIIVSFVNDIVSAHREIKRGHVDNIIPLLIHHRGLSAQEAVNHAVQMVKEAYLTFQALEPLVVRLGMNAGIAKEVQRFLGGCKDLAIGTTKWS</sequence>
<dbReference type="Gene3D" id="1.10.600.10">
    <property type="entry name" value="Farnesyl Diphosphate Synthase"/>
    <property type="match status" value="1"/>
</dbReference>
<reference evidence="6" key="1">
    <citation type="journal article" date="2012" name="MBio">
        <title>Comparative genome analysis of Trichophyton rubrum and related dermatophytes reveals candidate genes involved in infection.</title>
        <authorList>
            <person name="Martinez D.A."/>
            <person name="Oliver B.G."/>
            <person name="Graeser Y."/>
            <person name="Goldberg J.M."/>
            <person name="Li W."/>
            <person name="Martinez-Rossi N.M."/>
            <person name="Monod M."/>
            <person name="Shelest E."/>
            <person name="Barton R.C."/>
            <person name="Birch E."/>
            <person name="Brakhage A.A."/>
            <person name="Chen Z."/>
            <person name="Gurr S.J."/>
            <person name="Heiman D."/>
            <person name="Heitman J."/>
            <person name="Kosti I."/>
            <person name="Rossi A."/>
            <person name="Saif S."/>
            <person name="Samalova M."/>
            <person name="Saunders C.W."/>
            <person name="Shea T."/>
            <person name="Summerbell R.C."/>
            <person name="Xu J."/>
            <person name="Young S."/>
            <person name="Zeng Q."/>
            <person name="Birren B.W."/>
            <person name="Cuomo C.A."/>
            <person name="White T.C."/>
        </authorList>
    </citation>
    <scope>NUCLEOTIDE SEQUENCE [LARGE SCALE GENOMIC DNA]</scope>
    <source>
        <strain evidence="6">ATCC MYA-4605 / CBS 113480</strain>
    </source>
</reference>
<dbReference type="AlphaFoldDB" id="C5FIN9"/>
<dbReference type="GeneID" id="9229248"/>
<protein>
    <recommendedName>
        <fullName evidence="4">Terpene synthase</fullName>
        <ecNumber evidence="4">4.2.3.-</ecNumber>
    </recommendedName>
</protein>
<keyword evidence="6" id="KW-1185">Reference proteome</keyword>
<keyword evidence="4" id="KW-0456">Lyase</keyword>
<evidence type="ECO:0000313" key="5">
    <source>
        <dbReference type="EMBL" id="EEQ29308.1"/>
    </source>
</evidence>
<dbReference type="Pfam" id="PF19086">
    <property type="entry name" value="Terpene_syn_C_2"/>
    <property type="match status" value="1"/>
</dbReference>
<dbReference type="GO" id="GO:0010333">
    <property type="term" value="F:terpene synthase activity"/>
    <property type="evidence" value="ECO:0007669"/>
    <property type="project" value="InterPro"/>
</dbReference>
<dbReference type="VEuPathDB" id="FungiDB:MCYG_02127"/>
<gene>
    <name evidence="5" type="ORF">MCYG_02127</name>
</gene>
<dbReference type="PANTHER" id="PTHR35201">
    <property type="entry name" value="TERPENE SYNTHASE"/>
    <property type="match status" value="1"/>
</dbReference>
<evidence type="ECO:0000256" key="3">
    <source>
        <dbReference type="ARBA" id="ARBA00022842"/>
    </source>
</evidence>
<dbReference type="STRING" id="554155.C5FIN9"/>
<dbReference type="Proteomes" id="UP000002035">
    <property type="component" value="Unassembled WGS sequence"/>
</dbReference>
<evidence type="ECO:0000256" key="1">
    <source>
        <dbReference type="ARBA" id="ARBA00001946"/>
    </source>
</evidence>
<dbReference type="RefSeq" id="XP_002849193.1">
    <property type="nucleotide sequence ID" value="XM_002849147.1"/>
</dbReference>
<dbReference type="EC" id="4.2.3.-" evidence="4"/>
<keyword evidence="4" id="KW-0479">Metal-binding</keyword>
<dbReference type="eggNOG" id="ENOG502TC4Z">
    <property type="taxonomic scope" value="Eukaryota"/>
</dbReference>
<dbReference type="OMA" id="WIHEHEA"/>
<dbReference type="EMBL" id="DS995702">
    <property type="protein sequence ID" value="EEQ29308.1"/>
    <property type="molecule type" value="Genomic_DNA"/>
</dbReference>
<comment type="cofactor">
    <cofactor evidence="1 4">
        <name>Mg(2+)</name>
        <dbReference type="ChEBI" id="CHEBI:18420"/>
    </cofactor>
</comment>
<evidence type="ECO:0000256" key="4">
    <source>
        <dbReference type="RuleBase" id="RU366034"/>
    </source>
</evidence>